<name>A0AA36C671_9BILA</name>
<dbReference type="AlphaFoldDB" id="A0AA36C671"/>
<keyword evidence="2" id="KW-1185">Reference proteome</keyword>
<dbReference type="EMBL" id="CATQJA010000453">
    <property type="protein sequence ID" value="CAJ0560518.1"/>
    <property type="molecule type" value="Genomic_DNA"/>
</dbReference>
<reference evidence="1" key="1">
    <citation type="submission" date="2023-06" db="EMBL/GenBank/DDBJ databases">
        <authorList>
            <person name="Delattre M."/>
        </authorList>
    </citation>
    <scope>NUCLEOTIDE SEQUENCE</scope>
    <source>
        <strain evidence="1">AF72</strain>
    </source>
</reference>
<sequence length="26" mass="3099">LILGWLEMEVFSDIFLVPMEILFLMV</sequence>
<accession>A0AA36C671</accession>
<organism evidence="1 2">
    <name type="scientific">Mesorhabditis spiculigera</name>
    <dbReference type="NCBI Taxonomy" id="96644"/>
    <lineage>
        <taxon>Eukaryota</taxon>
        <taxon>Metazoa</taxon>
        <taxon>Ecdysozoa</taxon>
        <taxon>Nematoda</taxon>
        <taxon>Chromadorea</taxon>
        <taxon>Rhabditida</taxon>
        <taxon>Rhabditina</taxon>
        <taxon>Rhabditomorpha</taxon>
        <taxon>Rhabditoidea</taxon>
        <taxon>Rhabditidae</taxon>
        <taxon>Mesorhabditinae</taxon>
        <taxon>Mesorhabditis</taxon>
    </lineage>
</organism>
<evidence type="ECO:0000313" key="2">
    <source>
        <dbReference type="Proteomes" id="UP001177023"/>
    </source>
</evidence>
<evidence type="ECO:0000313" key="1">
    <source>
        <dbReference type="EMBL" id="CAJ0560518.1"/>
    </source>
</evidence>
<feature type="non-terminal residue" evidence="1">
    <location>
        <position position="26"/>
    </location>
</feature>
<dbReference type="Proteomes" id="UP001177023">
    <property type="component" value="Unassembled WGS sequence"/>
</dbReference>
<protein>
    <submittedName>
        <fullName evidence="1">Uncharacterized protein</fullName>
    </submittedName>
</protein>
<comment type="caution">
    <text evidence="1">The sequence shown here is derived from an EMBL/GenBank/DDBJ whole genome shotgun (WGS) entry which is preliminary data.</text>
</comment>
<gene>
    <name evidence="1" type="ORF">MSPICULIGERA_LOCUS1579</name>
</gene>
<proteinExistence type="predicted"/>
<feature type="non-terminal residue" evidence="1">
    <location>
        <position position="1"/>
    </location>
</feature>